<dbReference type="EMBL" id="JABANN010001411">
    <property type="protein sequence ID" value="KAF4649807.1"/>
    <property type="molecule type" value="Genomic_DNA"/>
</dbReference>
<dbReference type="AlphaFoldDB" id="A0A7J6KRR4"/>
<accession>A0A7J6KRR4</accession>
<comment type="caution">
    <text evidence="3">The sequence shown here is derived from an EMBL/GenBank/DDBJ whole genome shotgun (WGS) entry which is preliminary data.</text>
</comment>
<sequence>MAAMLRLIPLLVVARGIWTTQKGSSERDDLEAATTAAPAASPQGSADGYYAANVYSKRSGNTIHHTLSFGPGEALEAVSVSGVSNRHVNFQYHADVLVNEGIRRHLRSEKRTFSMAKQRKGSQVASLKDHLLARLSDPEGPGWWVLEKKLAGKSVCRDFQSRTLDLGFNRSNTTGWHTRIDLEMPEPAEGFKISRLSTTLFNYKPKEPMKFDIGRLRELEERARRFLPDPARNWTDDHLLDICDKQLRSYLSYVQKKERLPYPDPFAKGYAAMFAPLFMWLVGGEGWIRTPDRLPSLGKPRSVLSYGQSCIDYWSKAKK</sequence>
<keyword evidence="2" id="KW-0732">Signal</keyword>
<gene>
    <name evidence="3" type="ORF">FOL46_001485</name>
</gene>
<dbReference type="Proteomes" id="UP000572268">
    <property type="component" value="Unassembled WGS sequence"/>
</dbReference>
<evidence type="ECO:0000256" key="1">
    <source>
        <dbReference type="SAM" id="MobiDB-lite"/>
    </source>
</evidence>
<feature type="chain" id="PRO_5029527304" evidence="2">
    <location>
        <begin position="20"/>
        <end position="319"/>
    </location>
</feature>
<feature type="signal peptide" evidence="2">
    <location>
        <begin position="1"/>
        <end position="19"/>
    </location>
</feature>
<reference evidence="3 4" key="1">
    <citation type="submission" date="2020-04" db="EMBL/GenBank/DDBJ databases">
        <title>Perkinsus olseni comparative genomics.</title>
        <authorList>
            <person name="Bogema D.R."/>
        </authorList>
    </citation>
    <scope>NUCLEOTIDE SEQUENCE [LARGE SCALE GENOMIC DNA]</scope>
    <source>
        <strain evidence="3">ATCC PRA-31</strain>
    </source>
</reference>
<evidence type="ECO:0000313" key="3">
    <source>
        <dbReference type="EMBL" id="KAF4649807.1"/>
    </source>
</evidence>
<evidence type="ECO:0000256" key="2">
    <source>
        <dbReference type="SAM" id="SignalP"/>
    </source>
</evidence>
<feature type="compositionally biased region" description="Low complexity" evidence="1">
    <location>
        <begin position="32"/>
        <end position="43"/>
    </location>
</feature>
<feature type="region of interest" description="Disordered" evidence="1">
    <location>
        <begin position="24"/>
        <end position="43"/>
    </location>
</feature>
<proteinExistence type="predicted"/>
<organism evidence="3 4">
    <name type="scientific">Perkinsus olseni</name>
    <name type="common">Perkinsus atlanticus</name>
    <dbReference type="NCBI Taxonomy" id="32597"/>
    <lineage>
        <taxon>Eukaryota</taxon>
        <taxon>Sar</taxon>
        <taxon>Alveolata</taxon>
        <taxon>Perkinsozoa</taxon>
        <taxon>Perkinsea</taxon>
        <taxon>Perkinsida</taxon>
        <taxon>Perkinsidae</taxon>
        <taxon>Perkinsus</taxon>
    </lineage>
</organism>
<name>A0A7J6KRR4_PEROL</name>
<protein>
    <submittedName>
        <fullName evidence="3">Uncharacterized protein</fullName>
    </submittedName>
</protein>
<evidence type="ECO:0000313" key="4">
    <source>
        <dbReference type="Proteomes" id="UP000572268"/>
    </source>
</evidence>